<dbReference type="AlphaFoldDB" id="A0A848M9L3"/>
<keyword evidence="3" id="KW-0732">Signal</keyword>
<feature type="signal peptide" evidence="3">
    <location>
        <begin position="1"/>
        <end position="26"/>
    </location>
</feature>
<reference evidence="5 6" key="1">
    <citation type="submission" date="2020-04" db="EMBL/GenBank/DDBJ databases">
        <title>Paenibacillus algicola sp. nov., a novel marine bacterium producing alginate lyase.</title>
        <authorList>
            <person name="Huang H."/>
        </authorList>
    </citation>
    <scope>NUCLEOTIDE SEQUENCE [LARGE SCALE GENOMIC DNA]</scope>
    <source>
        <strain evidence="5 6">L7-75</strain>
    </source>
</reference>
<dbReference type="GO" id="GO:0003755">
    <property type="term" value="F:peptidyl-prolyl cis-trans isomerase activity"/>
    <property type="evidence" value="ECO:0007669"/>
    <property type="project" value="UniProtKB-KW"/>
</dbReference>
<dbReference type="PANTHER" id="PTHR47245">
    <property type="entry name" value="PEPTIDYLPROLYL ISOMERASE"/>
    <property type="match status" value="1"/>
</dbReference>
<evidence type="ECO:0000313" key="6">
    <source>
        <dbReference type="Proteomes" id="UP000565468"/>
    </source>
</evidence>
<feature type="chain" id="PRO_5038908489" evidence="3">
    <location>
        <begin position="27"/>
        <end position="351"/>
    </location>
</feature>
<organism evidence="5 6">
    <name type="scientific">Paenibacillus lemnae</name>
    <dbReference type="NCBI Taxonomy" id="1330551"/>
    <lineage>
        <taxon>Bacteria</taxon>
        <taxon>Bacillati</taxon>
        <taxon>Bacillota</taxon>
        <taxon>Bacilli</taxon>
        <taxon>Bacillales</taxon>
        <taxon>Paenibacillaceae</taxon>
        <taxon>Paenibacillus</taxon>
    </lineage>
</organism>
<name>A0A848M9L3_PAELE</name>
<keyword evidence="6" id="KW-1185">Reference proteome</keyword>
<dbReference type="InterPro" id="IPR000297">
    <property type="entry name" value="PPIase_PpiC"/>
</dbReference>
<proteinExistence type="predicted"/>
<dbReference type="InterPro" id="IPR046357">
    <property type="entry name" value="PPIase_dom_sf"/>
</dbReference>
<dbReference type="PROSITE" id="PS50198">
    <property type="entry name" value="PPIC_PPIASE_2"/>
    <property type="match status" value="1"/>
</dbReference>
<evidence type="ECO:0000256" key="1">
    <source>
        <dbReference type="PROSITE-ProRule" id="PRU00278"/>
    </source>
</evidence>
<evidence type="ECO:0000256" key="2">
    <source>
        <dbReference type="SAM" id="MobiDB-lite"/>
    </source>
</evidence>
<dbReference type="EMBL" id="JABBPN010000022">
    <property type="protein sequence ID" value="NMO97747.1"/>
    <property type="molecule type" value="Genomic_DNA"/>
</dbReference>
<evidence type="ECO:0000256" key="3">
    <source>
        <dbReference type="SAM" id="SignalP"/>
    </source>
</evidence>
<sequence length="351" mass="39753">MSSRNKKSWKTYMVTMTAVLSMSLLAACGDKTAGSQEPAEDDSKVIVKYTGGEFTEKEFQLEQNVMQFMSPEYAQFMQMDEFKQYLARQGVAYEYLSENAGEEAKKAAKTQADELVKKNKTMMGAEQFTKALEAQNLTEQDLKDYMQRVMTVMEDQKNKVTDDEIKKDFEDHKQDFTTASVRHVLIRFVDSEGKERKKEDALKLAKEVKAKLDGGEDFAKVAKEYSEDPGSKDNGGLYEKTEVGGWADEFKQKALSLPINEISEPVETVHGYHVMKVEKREETTYDKITDERKDAIRSELASAKVDEFMKTDLDKLIEKMDLPKSESPAEPSTDSGEEAPKAEDTKDTTGK</sequence>
<dbReference type="InterPro" id="IPR050245">
    <property type="entry name" value="PrsA_foldase"/>
</dbReference>
<dbReference type="InterPro" id="IPR027304">
    <property type="entry name" value="Trigger_fact/SurA_dom_sf"/>
</dbReference>
<gene>
    <name evidence="5" type="ORF">HII30_18455</name>
</gene>
<evidence type="ECO:0000259" key="4">
    <source>
        <dbReference type="PROSITE" id="PS50198"/>
    </source>
</evidence>
<dbReference type="PANTHER" id="PTHR47245:SF2">
    <property type="entry name" value="PEPTIDYL-PROLYL CIS-TRANS ISOMERASE HP_0175-RELATED"/>
    <property type="match status" value="1"/>
</dbReference>
<comment type="caution">
    <text evidence="5">The sequence shown here is derived from an EMBL/GenBank/DDBJ whole genome shotgun (WGS) entry which is preliminary data.</text>
</comment>
<feature type="compositionally biased region" description="Basic and acidic residues" evidence="2">
    <location>
        <begin position="338"/>
        <end position="351"/>
    </location>
</feature>
<keyword evidence="1 5" id="KW-0413">Isomerase</keyword>
<dbReference type="Pfam" id="PF13616">
    <property type="entry name" value="Rotamase_3"/>
    <property type="match status" value="1"/>
</dbReference>
<feature type="domain" description="PpiC" evidence="4">
    <location>
        <begin position="176"/>
        <end position="279"/>
    </location>
</feature>
<dbReference type="Proteomes" id="UP000565468">
    <property type="component" value="Unassembled WGS sequence"/>
</dbReference>
<dbReference type="PROSITE" id="PS51257">
    <property type="entry name" value="PROKAR_LIPOPROTEIN"/>
    <property type="match status" value="1"/>
</dbReference>
<feature type="region of interest" description="Disordered" evidence="2">
    <location>
        <begin position="317"/>
        <end position="351"/>
    </location>
</feature>
<keyword evidence="1" id="KW-0697">Rotamase</keyword>
<dbReference type="SUPFAM" id="SSF54534">
    <property type="entry name" value="FKBP-like"/>
    <property type="match status" value="1"/>
</dbReference>
<evidence type="ECO:0000313" key="5">
    <source>
        <dbReference type="EMBL" id="NMO97747.1"/>
    </source>
</evidence>
<accession>A0A848M9L3</accession>
<dbReference type="Gene3D" id="3.10.50.40">
    <property type="match status" value="1"/>
</dbReference>
<dbReference type="RefSeq" id="WP_169506521.1">
    <property type="nucleotide sequence ID" value="NZ_JABBPN010000022.1"/>
</dbReference>
<protein>
    <submittedName>
        <fullName evidence="5">Peptidylprolyl isomerase</fullName>
    </submittedName>
</protein>
<dbReference type="SUPFAM" id="SSF109998">
    <property type="entry name" value="Triger factor/SurA peptide-binding domain-like"/>
    <property type="match status" value="1"/>
</dbReference>